<dbReference type="Proteomes" id="UP000220133">
    <property type="component" value="Chromosome"/>
</dbReference>
<evidence type="ECO:0000256" key="5">
    <source>
        <dbReference type="ARBA" id="ARBA00022842"/>
    </source>
</evidence>
<gene>
    <name evidence="8" type="primary">mobA</name>
    <name evidence="10" type="ORF">COR50_18040</name>
</gene>
<proteinExistence type="inferred from homology"/>
<keyword evidence="10" id="KW-0548">Nucleotidyltransferase</keyword>
<dbReference type="GO" id="GO:0005737">
    <property type="term" value="C:cytoplasm"/>
    <property type="evidence" value="ECO:0007669"/>
    <property type="project" value="UniProtKB-SubCell"/>
</dbReference>
<feature type="binding site" evidence="8">
    <location>
        <begin position="16"/>
        <end position="18"/>
    </location>
    <ligand>
        <name>GTP</name>
        <dbReference type="ChEBI" id="CHEBI:37565"/>
    </ligand>
</feature>
<dbReference type="EC" id="2.7.7.77" evidence="8"/>
<dbReference type="GO" id="GO:0005525">
    <property type="term" value="F:GTP binding"/>
    <property type="evidence" value="ECO:0007669"/>
    <property type="project" value="UniProtKB-UniRule"/>
</dbReference>
<evidence type="ECO:0000256" key="8">
    <source>
        <dbReference type="HAMAP-Rule" id="MF_00316"/>
    </source>
</evidence>
<comment type="catalytic activity">
    <reaction evidence="8">
        <text>Mo-molybdopterin + GTP + H(+) = Mo-molybdopterin guanine dinucleotide + diphosphate</text>
        <dbReference type="Rhea" id="RHEA:34243"/>
        <dbReference type="ChEBI" id="CHEBI:15378"/>
        <dbReference type="ChEBI" id="CHEBI:33019"/>
        <dbReference type="ChEBI" id="CHEBI:37565"/>
        <dbReference type="ChEBI" id="CHEBI:71302"/>
        <dbReference type="ChEBI" id="CHEBI:71310"/>
        <dbReference type="EC" id="2.7.7.77"/>
    </reaction>
</comment>
<feature type="binding site" evidence="8">
    <location>
        <position position="75"/>
    </location>
    <ligand>
        <name>GTP</name>
        <dbReference type="ChEBI" id="CHEBI:37565"/>
    </ligand>
</feature>
<keyword evidence="6 8" id="KW-0342">GTP-binding</keyword>
<evidence type="ECO:0000256" key="2">
    <source>
        <dbReference type="ARBA" id="ARBA00022679"/>
    </source>
</evidence>
<feature type="binding site" evidence="8">
    <location>
        <position position="28"/>
    </location>
    <ligand>
        <name>GTP</name>
        <dbReference type="ChEBI" id="CHEBI:37565"/>
    </ligand>
</feature>
<comment type="cofactor">
    <cofactor evidence="8">
        <name>Mg(2+)</name>
        <dbReference type="ChEBI" id="CHEBI:18420"/>
    </cofactor>
</comment>
<accession>A0A291R1G1</accession>
<evidence type="ECO:0000256" key="7">
    <source>
        <dbReference type="ARBA" id="ARBA00023150"/>
    </source>
</evidence>
<keyword evidence="5 8" id="KW-0460">Magnesium</keyword>
<keyword evidence="11" id="KW-1185">Reference proteome</keyword>
<dbReference type="InterPro" id="IPR013482">
    <property type="entry name" value="Molybde_CF_guanTrfase"/>
</dbReference>
<dbReference type="PANTHER" id="PTHR19136">
    <property type="entry name" value="MOLYBDENUM COFACTOR GUANYLYLTRANSFERASE"/>
    <property type="match status" value="1"/>
</dbReference>
<comment type="similarity">
    <text evidence="8">Belongs to the MobA family.</text>
</comment>
<comment type="caution">
    <text evidence="8">Lacks conserved residue(s) required for the propagation of feature annotation.</text>
</comment>
<comment type="function">
    <text evidence="8">Transfers a GMP moiety from GTP to Mo-molybdopterin (Mo-MPT) cofactor (Moco or molybdenum cofactor) to form Mo-molybdopterin guanine dinucleotide (Mo-MGD) cofactor.</text>
</comment>
<evidence type="ECO:0000256" key="4">
    <source>
        <dbReference type="ARBA" id="ARBA00022741"/>
    </source>
</evidence>
<evidence type="ECO:0000313" key="11">
    <source>
        <dbReference type="Proteomes" id="UP000220133"/>
    </source>
</evidence>
<sequence length="207" mass="23069">MISQEAKVPLLSGLVLAGGKSLRMGHAKDKINWHGKEQRYFMADLLKSYCNEVYISCRADQATEIVAAGYTPLPDTFLNMGPLGGILSALRFQRKAAWLVVACDLPLVNDSTLQQLVLNRDIEKIATTFKSPFDSFPEPLITIWEPRSYPVLLQYLGMDITCPRKVLINGDVNILNPAREESLMNVNSPEDAERATSILQAAKDHQH</sequence>
<keyword evidence="4 8" id="KW-0547">Nucleotide-binding</keyword>
<keyword evidence="1 8" id="KW-0963">Cytoplasm</keyword>
<evidence type="ECO:0000259" key="9">
    <source>
        <dbReference type="Pfam" id="PF12804"/>
    </source>
</evidence>
<protein>
    <recommendedName>
        <fullName evidence="8">Probable molybdenum cofactor guanylyltransferase</fullName>
        <shortName evidence="8">MoCo guanylyltransferase</shortName>
        <ecNumber evidence="8">2.7.7.77</ecNumber>
    </recommendedName>
    <alternativeName>
        <fullName evidence="8">GTP:molybdopterin guanylyltransferase</fullName>
    </alternativeName>
    <alternativeName>
        <fullName evidence="8">Mo-MPT guanylyltransferase</fullName>
    </alternativeName>
    <alternativeName>
        <fullName evidence="8">Molybdopterin guanylyltransferase</fullName>
    </alternativeName>
    <alternativeName>
        <fullName evidence="8">Molybdopterin-guanine dinucleotide synthase</fullName>
        <shortName evidence="8">MGD synthase</shortName>
    </alternativeName>
</protein>
<evidence type="ECO:0000313" key="10">
    <source>
        <dbReference type="EMBL" id="ATL49943.1"/>
    </source>
</evidence>
<comment type="subcellular location">
    <subcellularLocation>
        <location evidence="8">Cytoplasm</location>
    </subcellularLocation>
</comment>
<reference evidence="10 11" key="1">
    <citation type="submission" date="2017-10" db="EMBL/GenBank/DDBJ databases">
        <title>Paenichitinophaga pekingensis gen. nov., sp. nov., isolated from activated sludge.</title>
        <authorList>
            <person name="Jin D."/>
            <person name="Kong X."/>
            <person name="Deng Y."/>
            <person name="Bai Z."/>
        </authorList>
    </citation>
    <scope>NUCLEOTIDE SEQUENCE [LARGE SCALE GENOMIC DNA]</scope>
    <source>
        <strain evidence="10 11">13</strain>
    </source>
</reference>
<feature type="binding site" evidence="8">
    <location>
        <position position="104"/>
    </location>
    <ligand>
        <name>Mg(2+)</name>
        <dbReference type="ChEBI" id="CHEBI:18420"/>
    </ligand>
</feature>
<dbReference type="GO" id="GO:0046872">
    <property type="term" value="F:metal ion binding"/>
    <property type="evidence" value="ECO:0007669"/>
    <property type="project" value="UniProtKB-KW"/>
</dbReference>
<keyword evidence="7 8" id="KW-0501">Molybdenum cofactor biosynthesis</keyword>
<dbReference type="AlphaFoldDB" id="A0A291R1G1"/>
<dbReference type="InterPro" id="IPR025877">
    <property type="entry name" value="MobA-like_NTP_Trfase"/>
</dbReference>
<dbReference type="PANTHER" id="PTHR19136:SF81">
    <property type="entry name" value="MOLYBDENUM COFACTOR GUANYLYLTRANSFERASE"/>
    <property type="match status" value="1"/>
</dbReference>
<dbReference type="HAMAP" id="MF_00316">
    <property type="entry name" value="MobA"/>
    <property type="match status" value="1"/>
</dbReference>
<dbReference type="Gene3D" id="3.90.550.10">
    <property type="entry name" value="Spore Coat Polysaccharide Biosynthesis Protein SpsA, Chain A"/>
    <property type="match status" value="1"/>
</dbReference>
<dbReference type="Pfam" id="PF12804">
    <property type="entry name" value="NTP_transf_3"/>
    <property type="match status" value="1"/>
</dbReference>
<keyword evidence="2 8" id="KW-0808">Transferase</keyword>
<keyword evidence="3 8" id="KW-0479">Metal-binding</keyword>
<feature type="domain" description="MobA-like NTP transferase" evidence="9">
    <location>
        <begin position="13"/>
        <end position="157"/>
    </location>
</feature>
<dbReference type="SUPFAM" id="SSF53448">
    <property type="entry name" value="Nucleotide-diphospho-sugar transferases"/>
    <property type="match status" value="1"/>
</dbReference>
<dbReference type="EMBL" id="CP023777">
    <property type="protein sequence ID" value="ATL49943.1"/>
    <property type="molecule type" value="Genomic_DNA"/>
</dbReference>
<dbReference type="GO" id="GO:0061603">
    <property type="term" value="F:molybdenum cofactor guanylyltransferase activity"/>
    <property type="evidence" value="ECO:0007669"/>
    <property type="project" value="UniProtKB-EC"/>
</dbReference>
<feature type="binding site" evidence="8">
    <location>
        <position position="104"/>
    </location>
    <ligand>
        <name>GTP</name>
        <dbReference type="ChEBI" id="CHEBI:37565"/>
    </ligand>
</feature>
<dbReference type="OrthoDB" id="9788394at2"/>
<comment type="domain">
    <text evidence="8">The N-terminal domain determines nucleotide recognition and specific binding, while the C-terminal domain determines the specific binding to the target protein.</text>
</comment>
<name>A0A291R1G1_9BACT</name>
<organism evidence="10 11">
    <name type="scientific">Chitinophaga caeni</name>
    <dbReference type="NCBI Taxonomy" id="2029983"/>
    <lineage>
        <taxon>Bacteria</taxon>
        <taxon>Pseudomonadati</taxon>
        <taxon>Bacteroidota</taxon>
        <taxon>Chitinophagia</taxon>
        <taxon>Chitinophagales</taxon>
        <taxon>Chitinophagaceae</taxon>
        <taxon>Chitinophaga</taxon>
    </lineage>
</organism>
<evidence type="ECO:0000256" key="1">
    <source>
        <dbReference type="ARBA" id="ARBA00022490"/>
    </source>
</evidence>
<dbReference type="CDD" id="cd02503">
    <property type="entry name" value="MobA"/>
    <property type="match status" value="1"/>
</dbReference>
<dbReference type="InterPro" id="IPR029044">
    <property type="entry name" value="Nucleotide-diphossugar_trans"/>
</dbReference>
<dbReference type="GO" id="GO:0006777">
    <property type="term" value="P:Mo-molybdopterin cofactor biosynthetic process"/>
    <property type="evidence" value="ECO:0007669"/>
    <property type="project" value="UniProtKB-KW"/>
</dbReference>
<evidence type="ECO:0000256" key="6">
    <source>
        <dbReference type="ARBA" id="ARBA00023134"/>
    </source>
</evidence>
<evidence type="ECO:0000256" key="3">
    <source>
        <dbReference type="ARBA" id="ARBA00022723"/>
    </source>
</evidence>
<dbReference type="KEGG" id="cbae:COR50_18040"/>